<gene>
    <name evidence="1" type="ORF">H6A04_10955</name>
</gene>
<dbReference type="Proteomes" id="UP000728968">
    <property type="component" value="Unassembled WGS sequence"/>
</dbReference>
<keyword evidence="2" id="KW-1185">Reference proteome</keyword>
<name>A0ABS2G618_FUSMR</name>
<organism evidence="1 2">
    <name type="scientific">Fusobacterium mortiferum</name>
    <dbReference type="NCBI Taxonomy" id="850"/>
    <lineage>
        <taxon>Bacteria</taxon>
        <taxon>Fusobacteriati</taxon>
        <taxon>Fusobacteriota</taxon>
        <taxon>Fusobacteriia</taxon>
        <taxon>Fusobacteriales</taxon>
        <taxon>Fusobacteriaceae</taxon>
        <taxon>Fusobacterium</taxon>
    </lineage>
</organism>
<feature type="non-terminal residue" evidence="1">
    <location>
        <position position="205"/>
    </location>
</feature>
<dbReference type="SUPFAM" id="SSF53756">
    <property type="entry name" value="UDP-Glycosyltransferase/glycogen phosphorylase"/>
    <property type="match status" value="1"/>
</dbReference>
<evidence type="ECO:0000313" key="1">
    <source>
        <dbReference type="EMBL" id="MBM6876154.1"/>
    </source>
</evidence>
<dbReference type="EMBL" id="JACJLT010000198">
    <property type="protein sequence ID" value="MBM6876154.1"/>
    <property type="molecule type" value="Genomic_DNA"/>
</dbReference>
<dbReference type="Gene3D" id="3.40.50.2000">
    <property type="entry name" value="Glycogen Phosphorylase B"/>
    <property type="match status" value="1"/>
</dbReference>
<sequence>MKKKILFMVISMNIGGVEKALLNMLKTMGSSQNEVTVLMLEKKGGFLNSLSNWVKVDELSYYRDIKEEFNKPPKELILDYLKSGNIFKAIYFFIISLFCKLKGDRELLLKALFSKYPDYTGEYDEAIAYAGPMALIDYYIANKVKAKKKLGWIHFDITTIGIDRKLSRKLYRKFDEINIVSKDAKEKFDSVFPEFKDKTKVFYNI</sequence>
<reference evidence="1 2" key="1">
    <citation type="journal article" date="2021" name="Sci. Rep.">
        <title>The distribution of antibiotic resistance genes in chicken gut microbiota commensals.</title>
        <authorList>
            <person name="Juricova H."/>
            <person name="Matiasovicova J."/>
            <person name="Kubasova T."/>
            <person name="Cejkova D."/>
            <person name="Rychlik I."/>
        </authorList>
    </citation>
    <scope>NUCLEOTIDE SEQUENCE [LARGE SCALE GENOMIC DNA]</scope>
    <source>
        <strain evidence="1 2">An425</strain>
    </source>
</reference>
<evidence type="ECO:0000313" key="2">
    <source>
        <dbReference type="Proteomes" id="UP000728968"/>
    </source>
</evidence>
<accession>A0ABS2G618</accession>
<protein>
    <submittedName>
        <fullName evidence="1">Glycosyltransferase</fullName>
    </submittedName>
</protein>
<dbReference type="RefSeq" id="WP_204716778.1">
    <property type="nucleotide sequence ID" value="NZ_JACJLT010000198.1"/>
</dbReference>
<comment type="caution">
    <text evidence="1">The sequence shown here is derived from an EMBL/GenBank/DDBJ whole genome shotgun (WGS) entry which is preliminary data.</text>
</comment>
<proteinExistence type="predicted"/>